<protein>
    <recommendedName>
        <fullName evidence="3">3'-5' exonuclease domain-containing protein</fullName>
    </recommendedName>
</protein>
<dbReference type="AlphaFoldDB" id="A0A833S2I6"/>
<dbReference type="InterPro" id="IPR012337">
    <property type="entry name" value="RNaseH-like_sf"/>
</dbReference>
<dbReference type="InterPro" id="IPR056589">
    <property type="entry name" value="WH_Egal-1"/>
</dbReference>
<feature type="domain" description="3'-5' exonuclease" evidence="3">
    <location>
        <begin position="241"/>
        <end position="438"/>
    </location>
</feature>
<feature type="compositionally biased region" description="Low complexity" evidence="2">
    <location>
        <begin position="181"/>
        <end position="196"/>
    </location>
</feature>
<dbReference type="InterPro" id="IPR002562">
    <property type="entry name" value="3'-5'_exonuclease_dom"/>
</dbReference>
<organism evidence="4 5">
    <name type="scientific">Frieseomelitta varia</name>
    <dbReference type="NCBI Taxonomy" id="561572"/>
    <lineage>
        <taxon>Eukaryota</taxon>
        <taxon>Metazoa</taxon>
        <taxon>Ecdysozoa</taxon>
        <taxon>Arthropoda</taxon>
        <taxon>Hexapoda</taxon>
        <taxon>Insecta</taxon>
        <taxon>Pterygota</taxon>
        <taxon>Neoptera</taxon>
        <taxon>Endopterygota</taxon>
        <taxon>Hymenoptera</taxon>
        <taxon>Apocrita</taxon>
        <taxon>Aculeata</taxon>
        <taxon>Apoidea</taxon>
        <taxon>Anthophila</taxon>
        <taxon>Apidae</taxon>
        <taxon>Frieseomelitta</taxon>
    </lineage>
</organism>
<dbReference type="EMBL" id="WNWW01000164">
    <property type="protein sequence ID" value="KAF3429390.1"/>
    <property type="molecule type" value="Genomic_DNA"/>
</dbReference>
<evidence type="ECO:0000313" key="5">
    <source>
        <dbReference type="Proteomes" id="UP000655588"/>
    </source>
</evidence>
<dbReference type="CDD" id="cd06148">
    <property type="entry name" value="Egl_like_exo"/>
    <property type="match status" value="1"/>
</dbReference>
<dbReference type="PANTHER" id="PTHR46814">
    <property type="entry name" value="EGALITARIAN, ISOFORM B"/>
    <property type="match status" value="1"/>
</dbReference>
<sequence length="683" mass="77003">MDSSEYETVRNMTLLFFFELLMDKGGPRTLHDLSCQFGAKGFTKEMRQIAGGSQSGLKKFLAQYPMLFIINGDYVSVNTFQQIVEEENGCKLGGKRDYAREADLCTFVKMFPDAFHVQSNLVTLIGKPKSSVTEGKAKTRFPNSTRNQNSTTSNTQASQQTINSECTNSNATTQINSVQNSHSPSIESNSSSPPVSLQQQTLKQRINTLVMKTLADNTEKDRSLQTMQLGDAWKLKILQQTRTIVNVRESLQIIEDIINPRKPPPDGKIVVSFDCEGINLGVKGQLTLVQIGTMSGQAYVFDLFACPALVHAGGLQKLLEHKDVIKVIHDCRNDSVNLYRQFNIMLNNVFDTQAAHAVLQFQETGKPVYKVKNVNLNTLCDHYGAPSNPLKEQLKNIYRNNQKYWCRRPITRDMLIYASSDVLSLVPQIYVCMSRLIKPELESLFNELCEEQIQLHIKPVEVKARKKQRKVETEVADLKKKMEEATTKNIVLSNREIRLLRYLDLTEDEKEKLKGSYKVARKLEKLENMSQDKGESSDDDYEDKIEDSEYHSIESYTSENSHSGGILSPRNSETPSLTESMQMVDEILSDGRMDRFEKIEKLEAILSAVTGSTTDQFSSSSADVSPTKCICSCKDKNKSPRSDRNTGISVACQTYSTGDVVITKIFLTEKEREHTDSLNSPKK</sequence>
<proteinExistence type="predicted"/>
<evidence type="ECO:0000256" key="1">
    <source>
        <dbReference type="SAM" id="Coils"/>
    </source>
</evidence>
<reference evidence="4" key="1">
    <citation type="submission" date="2019-11" db="EMBL/GenBank/DDBJ databases">
        <title>The nuclear and mitochondrial genomes of Frieseomelitta varia - a highly eusocial stingless bee (Meliponini) with a permanently sterile worker caste.</title>
        <authorList>
            <person name="Freitas F.C.P."/>
            <person name="Lourenco A.P."/>
            <person name="Nunes F.M.F."/>
            <person name="Paschoal A.R."/>
            <person name="Abreu F.C.P."/>
            <person name="Barbin F.O."/>
            <person name="Bataglia L."/>
            <person name="Cardoso-Junior C.A.M."/>
            <person name="Cervoni M.S."/>
            <person name="Silva S.R."/>
            <person name="Dalarmi F."/>
            <person name="Del Lama M.A."/>
            <person name="Depintor T.S."/>
            <person name="Ferreira K.M."/>
            <person name="Goria P.S."/>
            <person name="Jaskot M.C."/>
            <person name="Lago D.C."/>
            <person name="Luna-Lucena D."/>
            <person name="Moda L.M."/>
            <person name="Nascimento L."/>
            <person name="Pedrino M."/>
            <person name="Rabico F.O."/>
            <person name="Sanches F.C."/>
            <person name="Santos D.E."/>
            <person name="Santos C.G."/>
            <person name="Vieira J."/>
            <person name="Lopes T.F."/>
            <person name="Barchuk A.R."/>
            <person name="Hartfelder K."/>
            <person name="Simoes Z.L.P."/>
            <person name="Bitondi M.M.G."/>
            <person name="Pinheiro D.G."/>
        </authorList>
    </citation>
    <scope>NUCLEOTIDE SEQUENCE</scope>
    <source>
        <strain evidence="4">USP_RPSP 00005682</strain>
        <tissue evidence="4">Whole individual</tissue>
    </source>
</reference>
<dbReference type="Gene3D" id="3.30.420.10">
    <property type="entry name" value="Ribonuclease H-like superfamily/Ribonuclease H"/>
    <property type="match status" value="1"/>
</dbReference>
<feature type="coiled-coil region" evidence="1">
    <location>
        <begin position="468"/>
        <end position="495"/>
    </location>
</feature>
<dbReference type="SMART" id="SM00474">
    <property type="entry name" value="35EXOc"/>
    <property type="match status" value="1"/>
</dbReference>
<feature type="compositionally biased region" description="Low complexity" evidence="2">
    <location>
        <begin position="143"/>
        <end position="163"/>
    </location>
</feature>
<keyword evidence="5" id="KW-1185">Reference proteome</keyword>
<accession>A0A833S2I6</accession>
<dbReference type="Pfam" id="PF23713">
    <property type="entry name" value="WHD_Egal"/>
    <property type="match status" value="1"/>
</dbReference>
<dbReference type="GO" id="GO:0006139">
    <property type="term" value="P:nucleobase-containing compound metabolic process"/>
    <property type="evidence" value="ECO:0007669"/>
    <property type="project" value="InterPro"/>
</dbReference>
<keyword evidence="1" id="KW-0175">Coiled coil</keyword>
<feature type="region of interest" description="Disordered" evidence="2">
    <location>
        <begin position="128"/>
        <end position="163"/>
    </location>
</feature>
<comment type="caution">
    <text evidence="4">The sequence shown here is derived from an EMBL/GenBank/DDBJ whole genome shotgun (WGS) entry which is preliminary data.</text>
</comment>
<dbReference type="Pfam" id="PF01612">
    <property type="entry name" value="DNA_pol_A_exo1"/>
    <property type="match status" value="1"/>
</dbReference>
<evidence type="ECO:0000256" key="2">
    <source>
        <dbReference type="SAM" id="MobiDB-lite"/>
    </source>
</evidence>
<gene>
    <name evidence="4" type="ORF">E2986_03176</name>
</gene>
<evidence type="ECO:0000313" key="4">
    <source>
        <dbReference type="EMBL" id="KAF3429390.1"/>
    </source>
</evidence>
<name>A0A833S2I6_9HYME</name>
<dbReference type="InterPro" id="IPR036397">
    <property type="entry name" value="RNaseH_sf"/>
</dbReference>
<dbReference type="GO" id="GO:0008408">
    <property type="term" value="F:3'-5' exonuclease activity"/>
    <property type="evidence" value="ECO:0007669"/>
    <property type="project" value="InterPro"/>
</dbReference>
<dbReference type="Proteomes" id="UP000655588">
    <property type="component" value="Unassembled WGS sequence"/>
</dbReference>
<feature type="region of interest" description="Disordered" evidence="2">
    <location>
        <begin position="555"/>
        <end position="577"/>
    </location>
</feature>
<dbReference type="GO" id="GO:0003676">
    <property type="term" value="F:nucleic acid binding"/>
    <property type="evidence" value="ECO:0007669"/>
    <property type="project" value="InterPro"/>
</dbReference>
<evidence type="ECO:0000259" key="3">
    <source>
        <dbReference type="SMART" id="SM00474"/>
    </source>
</evidence>
<dbReference type="PANTHER" id="PTHR46814:SF1">
    <property type="entry name" value="EGALITARIAN, ISOFORM B"/>
    <property type="match status" value="1"/>
</dbReference>
<dbReference type="SUPFAM" id="SSF53098">
    <property type="entry name" value="Ribonuclease H-like"/>
    <property type="match status" value="1"/>
</dbReference>
<feature type="region of interest" description="Disordered" evidence="2">
    <location>
        <begin position="176"/>
        <end position="199"/>
    </location>
</feature>